<gene>
    <name evidence="3" type="ORF">LptCag_1734</name>
</gene>
<dbReference type="OMA" id="ATLNQFM"/>
<evidence type="ECO:0000256" key="2">
    <source>
        <dbReference type="ARBA" id="ARBA00049988"/>
    </source>
</evidence>
<dbReference type="PANTHER" id="PTHR35401:SF2">
    <property type="entry name" value="ABC-TYPE TRANSPORT SYSTEM"/>
    <property type="match status" value="1"/>
</dbReference>
<evidence type="ECO:0000313" key="3">
    <source>
        <dbReference type="EMBL" id="KGA92590.1"/>
    </source>
</evidence>
<name>A0A094W804_9BACT</name>
<dbReference type="Gene3D" id="1.20.5.780">
    <property type="entry name" value="Single helix bin"/>
    <property type="match status" value="1"/>
</dbReference>
<dbReference type="Pfam" id="PF08681">
    <property type="entry name" value="TacA1"/>
    <property type="match status" value="1"/>
</dbReference>
<keyword evidence="1" id="KW-1277">Toxin-antitoxin system</keyword>
<reference evidence="3 4" key="1">
    <citation type="submission" date="2014-06" db="EMBL/GenBank/DDBJ databases">
        <title>Draft genome sequence of iron oxidizing acidophile Leptospirillum ferriphilum DSM14647.</title>
        <authorList>
            <person name="Cardenas J.P."/>
            <person name="Lazcano M."/>
            <person name="Ossandon F.J."/>
            <person name="Corbett M."/>
            <person name="Holmes D.S."/>
            <person name="Watkin E."/>
        </authorList>
    </citation>
    <scope>NUCLEOTIDE SEQUENCE [LARGE SCALE GENOMIC DNA]</scope>
    <source>
        <strain evidence="3 4">DSM 14647</strain>
    </source>
</reference>
<dbReference type="OrthoDB" id="6460605at2"/>
<dbReference type="AlphaFoldDB" id="A0A094W804"/>
<dbReference type="EMBL" id="JPGK01000014">
    <property type="protein sequence ID" value="KGA92590.1"/>
    <property type="molecule type" value="Genomic_DNA"/>
</dbReference>
<dbReference type="GO" id="GO:0006355">
    <property type="term" value="P:regulation of DNA-templated transcription"/>
    <property type="evidence" value="ECO:0007669"/>
    <property type="project" value="InterPro"/>
</dbReference>
<organism evidence="3 4">
    <name type="scientific">Leptospirillum ferriphilum</name>
    <dbReference type="NCBI Taxonomy" id="178606"/>
    <lineage>
        <taxon>Bacteria</taxon>
        <taxon>Pseudomonadati</taxon>
        <taxon>Nitrospirota</taxon>
        <taxon>Nitrospiria</taxon>
        <taxon>Nitrospirales</taxon>
        <taxon>Nitrospiraceae</taxon>
        <taxon>Leptospirillum</taxon>
    </lineage>
</organism>
<dbReference type="InterPro" id="IPR010985">
    <property type="entry name" value="Ribbon_hlx_hlx"/>
</dbReference>
<dbReference type="PATRIC" id="fig|178606.4.peg.2634"/>
<evidence type="ECO:0000256" key="1">
    <source>
        <dbReference type="ARBA" id="ARBA00022649"/>
    </source>
</evidence>
<evidence type="ECO:0008006" key="5">
    <source>
        <dbReference type="Google" id="ProtNLM"/>
    </source>
</evidence>
<accession>A0A094W804</accession>
<dbReference type="Proteomes" id="UP000029452">
    <property type="component" value="Unassembled WGS sequence"/>
</dbReference>
<protein>
    <recommendedName>
        <fullName evidence="5">DUF1778 domain-containing protein</fullName>
    </recommendedName>
</protein>
<proteinExistence type="inferred from homology"/>
<dbReference type="InterPro" id="IPR014795">
    <property type="entry name" value="TacA_1-like"/>
</dbReference>
<sequence>MPRSAVDGNRRMQLRIQPEQKATLMQVAAFFNTARTDFIFQIAMRETKTVIGESERMRLSEKDSLLVLDLLENPPAPGARLCRAIAAMPESG</sequence>
<comment type="caution">
    <text evidence="3">The sequence shown here is derived from an EMBL/GenBank/DDBJ whole genome shotgun (WGS) entry which is preliminary data.</text>
</comment>
<comment type="similarity">
    <text evidence="2">Belongs to the TacA antitoxin family.</text>
</comment>
<evidence type="ECO:0000313" key="4">
    <source>
        <dbReference type="Proteomes" id="UP000029452"/>
    </source>
</evidence>
<dbReference type="RefSeq" id="WP_014961453.1">
    <property type="nucleotide sequence ID" value="NZ_JPGK01000014.1"/>
</dbReference>
<dbReference type="SUPFAM" id="SSF47598">
    <property type="entry name" value="Ribbon-helix-helix"/>
    <property type="match status" value="1"/>
</dbReference>
<dbReference type="PANTHER" id="PTHR35401">
    <property type="entry name" value="COPG FAMILY HELIX-TURN-HELIX PROTEIN-RELATED-RELATED"/>
    <property type="match status" value="1"/>
</dbReference>